<evidence type="ECO:0000313" key="3">
    <source>
        <dbReference type="Proteomes" id="UP000038040"/>
    </source>
</evidence>
<reference evidence="5" key="1">
    <citation type="submission" date="2017-02" db="UniProtKB">
        <authorList>
            <consortium name="WormBaseParasite"/>
        </authorList>
    </citation>
    <scope>IDENTIFICATION</scope>
</reference>
<dbReference type="Proteomes" id="UP000274756">
    <property type="component" value="Unassembled WGS sequence"/>
</dbReference>
<name>A0A0N4UIS6_DRAME</name>
<dbReference type="Proteomes" id="UP000038040">
    <property type="component" value="Unplaced"/>
</dbReference>
<dbReference type="OrthoDB" id="5876653at2759"/>
<evidence type="ECO:0000313" key="4">
    <source>
        <dbReference type="Proteomes" id="UP000274756"/>
    </source>
</evidence>
<proteinExistence type="predicted"/>
<feature type="coiled-coil region" evidence="1">
    <location>
        <begin position="219"/>
        <end position="274"/>
    </location>
</feature>
<organism evidence="3 5">
    <name type="scientific">Dracunculus medinensis</name>
    <name type="common">Guinea worm</name>
    <dbReference type="NCBI Taxonomy" id="318479"/>
    <lineage>
        <taxon>Eukaryota</taxon>
        <taxon>Metazoa</taxon>
        <taxon>Ecdysozoa</taxon>
        <taxon>Nematoda</taxon>
        <taxon>Chromadorea</taxon>
        <taxon>Rhabditida</taxon>
        <taxon>Spirurina</taxon>
        <taxon>Dracunculoidea</taxon>
        <taxon>Dracunculidae</taxon>
        <taxon>Dracunculus</taxon>
    </lineage>
</organism>
<dbReference type="EMBL" id="UYYG01000032">
    <property type="protein sequence ID" value="VDN51815.1"/>
    <property type="molecule type" value="Genomic_DNA"/>
</dbReference>
<keyword evidence="4" id="KW-1185">Reference proteome</keyword>
<dbReference type="AlphaFoldDB" id="A0A0N4UIS6"/>
<evidence type="ECO:0000313" key="5">
    <source>
        <dbReference type="WBParaSite" id="DME_0000752101-mRNA-1"/>
    </source>
</evidence>
<gene>
    <name evidence="2" type="ORF">DME_LOCUS1788</name>
</gene>
<keyword evidence="1" id="KW-0175">Coiled coil</keyword>
<protein>
    <submittedName>
        <fullName evidence="5">TACC_C domain-containing protein</fullName>
    </submittedName>
</protein>
<sequence length="298" mass="34297">MNSVKLPITDSNASDFIHLIAPSFEKKEISLAVSKSELKNSSSSITCFIGEEDDETPIFASKFCCLREFSDDDAPPNLIDRPDGLSEMQPIELVRSITTIYHESEKQLREEIMKLRAECKEKSEKVSLTITYQYLKAYQLQLLLDEAHLEKIKLLNENIAKDIVIKQKLEQIDQMTASSLELNDLLKAQTIAIKYLQSDGNSSQLPASILNEQAMLNLINSKNVEIERLNQLLVENEENLKIERNKCRDMEEIIKVLNEQNIESDQILRDAQNEYRFQIDKLEKKIQSFVDRTEVNNI</sequence>
<reference evidence="2 4" key="2">
    <citation type="submission" date="2018-11" db="EMBL/GenBank/DDBJ databases">
        <authorList>
            <consortium name="Pathogen Informatics"/>
        </authorList>
    </citation>
    <scope>NUCLEOTIDE SEQUENCE [LARGE SCALE GENOMIC DNA]</scope>
</reference>
<accession>A0A0N4UIS6</accession>
<dbReference type="WBParaSite" id="DME_0000752101-mRNA-1">
    <property type="protein sequence ID" value="DME_0000752101-mRNA-1"/>
    <property type="gene ID" value="DME_0000752101"/>
</dbReference>
<evidence type="ECO:0000313" key="2">
    <source>
        <dbReference type="EMBL" id="VDN51815.1"/>
    </source>
</evidence>
<evidence type="ECO:0000256" key="1">
    <source>
        <dbReference type="SAM" id="Coils"/>
    </source>
</evidence>